<dbReference type="EMBL" id="CP022932">
    <property type="protein sequence ID" value="ASV34132.1"/>
    <property type="molecule type" value="Genomic_DNA"/>
</dbReference>
<proteinExistence type="predicted"/>
<protein>
    <submittedName>
        <fullName evidence="1">Uncharacterized protein</fullName>
    </submittedName>
</protein>
<gene>
    <name evidence="1" type="ORF">CJJ18_09395</name>
</gene>
<accession>A0AAC9VLC5</accession>
<dbReference type="AlphaFoldDB" id="A0AAC9VLC5"/>
<evidence type="ECO:0000313" key="2">
    <source>
        <dbReference type="Proteomes" id="UP000792865"/>
    </source>
</evidence>
<organism evidence="1 2">
    <name type="scientific">Candidatus Williamhamiltonella defendens</name>
    <dbReference type="NCBI Taxonomy" id="138072"/>
    <lineage>
        <taxon>Bacteria</taxon>
        <taxon>Pseudomonadati</taxon>
        <taxon>Pseudomonadota</taxon>
        <taxon>Gammaproteobacteria</taxon>
        <taxon>Enterobacterales</taxon>
        <taxon>Enterobacteriaceae</taxon>
        <taxon>aphid secondary symbionts</taxon>
        <taxon>Candidatus Williamhamiltonella</taxon>
    </lineage>
</organism>
<evidence type="ECO:0000313" key="1">
    <source>
        <dbReference type="EMBL" id="ASV34132.1"/>
    </source>
</evidence>
<dbReference type="Proteomes" id="UP000792865">
    <property type="component" value="Chromosome"/>
</dbReference>
<name>A0AAC9VLC5_9ENTR</name>
<sequence length="59" mass="6514">MPPYFGVGDENSKSDLNVFIGGVKKISVQQKSGSLSKHVDKKGCNRLQVKRQSTTSKIY</sequence>
<reference evidence="1" key="1">
    <citation type="submission" date="2017-08" db="EMBL/GenBank/DDBJ databases">
        <title>Genome sequence of Candidatus Hamiltonella defensa from Acyrthosiphon pisum strain MI47.</title>
        <authorList>
            <person name="Patel V.A."/>
            <person name="Chevignon G."/>
            <person name="Russell J.A."/>
            <person name="Oliver K.M."/>
        </authorList>
    </citation>
    <scope>NUCLEOTIDE SEQUENCE</scope>
    <source>
        <strain evidence="1">MI47</strain>
    </source>
</reference>